<feature type="compositionally biased region" description="Pro residues" evidence="1">
    <location>
        <begin position="8"/>
        <end position="27"/>
    </location>
</feature>
<feature type="region of interest" description="Disordered" evidence="1">
    <location>
        <begin position="1"/>
        <end position="117"/>
    </location>
</feature>
<organism evidence="2 3">
    <name type="scientific">Megalurothrips usitatus</name>
    <name type="common">bean blossom thrips</name>
    <dbReference type="NCBI Taxonomy" id="439358"/>
    <lineage>
        <taxon>Eukaryota</taxon>
        <taxon>Metazoa</taxon>
        <taxon>Ecdysozoa</taxon>
        <taxon>Arthropoda</taxon>
        <taxon>Hexapoda</taxon>
        <taxon>Insecta</taxon>
        <taxon>Pterygota</taxon>
        <taxon>Neoptera</taxon>
        <taxon>Paraneoptera</taxon>
        <taxon>Thysanoptera</taxon>
        <taxon>Terebrantia</taxon>
        <taxon>Thripoidea</taxon>
        <taxon>Thripidae</taxon>
        <taxon>Megalurothrips</taxon>
    </lineage>
</organism>
<feature type="region of interest" description="Disordered" evidence="1">
    <location>
        <begin position="130"/>
        <end position="152"/>
    </location>
</feature>
<name>A0AAV7X7X6_9NEOP</name>
<protein>
    <submittedName>
        <fullName evidence="2">Uncharacterized protein</fullName>
    </submittedName>
</protein>
<evidence type="ECO:0000313" key="2">
    <source>
        <dbReference type="EMBL" id="KAJ1520651.1"/>
    </source>
</evidence>
<comment type="caution">
    <text evidence="2">The sequence shown here is derived from an EMBL/GenBank/DDBJ whole genome shotgun (WGS) entry which is preliminary data.</text>
</comment>
<reference evidence="2" key="1">
    <citation type="submission" date="2022-12" db="EMBL/GenBank/DDBJ databases">
        <title>Chromosome-level genome assembly of the bean flower thrips Megalurothrips usitatus.</title>
        <authorList>
            <person name="Ma L."/>
            <person name="Liu Q."/>
            <person name="Li H."/>
            <person name="Cai W."/>
        </authorList>
    </citation>
    <scope>NUCLEOTIDE SEQUENCE</scope>
    <source>
        <strain evidence="2">Cailab_2022a</strain>
    </source>
</reference>
<feature type="compositionally biased region" description="Gly residues" evidence="1">
    <location>
        <begin position="41"/>
        <end position="50"/>
    </location>
</feature>
<feature type="region of interest" description="Disordered" evidence="1">
    <location>
        <begin position="226"/>
        <end position="246"/>
    </location>
</feature>
<dbReference type="EMBL" id="JAPTSV010000014">
    <property type="protein sequence ID" value="KAJ1520651.1"/>
    <property type="molecule type" value="Genomic_DNA"/>
</dbReference>
<feature type="compositionally biased region" description="Polar residues" evidence="1">
    <location>
        <begin position="92"/>
        <end position="117"/>
    </location>
</feature>
<dbReference type="Proteomes" id="UP001075354">
    <property type="component" value="Chromosome 14"/>
</dbReference>
<keyword evidence="3" id="KW-1185">Reference proteome</keyword>
<gene>
    <name evidence="2" type="ORF">ONE63_003757</name>
</gene>
<evidence type="ECO:0000256" key="1">
    <source>
        <dbReference type="SAM" id="MobiDB-lite"/>
    </source>
</evidence>
<feature type="compositionally biased region" description="Low complexity" evidence="1">
    <location>
        <begin position="28"/>
        <end position="40"/>
    </location>
</feature>
<sequence length="246" mass="25418">MELHNGQPTPPPPNHPPPPAPAPPSPPGHHQGSSAAAAAASGGGGGGGKSGKVRGVPPSFGYVKRPTSGGGKGEARTAQVSAVPRTKLKVSGGTQTCTSDYKSYSLTGPAASQLSQSVRDRLMQGSHSLPRNATTAAASAHRPFRPSDGSLSDSNYTDLQAYYSSPYGSWARHSSHGQHSAYTASLPTRSNKYEGEYEGVAWPSSSSKSPAVRTGTLRVEWGSAFSGATPRHAAPSESFWNPSKAR</sequence>
<dbReference type="AlphaFoldDB" id="A0AAV7X7X6"/>
<proteinExistence type="predicted"/>
<evidence type="ECO:0000313" key="3">
    <source>
        <dbReference type="Proteomes" id="UP001075354"/>
    </source>
</evidence>
<accession>A0AAV7X7X6</accession>